<organism evidence="2 3">
    <name type="scientific">Trematosphaeria pertusa</name>
    <dbReference type="NCBI Taxonomy" id="390896"/>
    <lineage>
        <taxon>Eukaryota</taxon>
        <taxon>Fungi</taxon>
        <taxon>Dikarya</taxon>
        <taxon>Ascomycota</taxon>
        <taxon>Pezizomycotina</taxon>
        <taxon>Dothideomycetes</taxon>
        <taxon>Pleosporomycetidae</taxon>
        <taxon>Pleosporales</taxon>
        <taxon>Massarineae</taxon>
        <taxon>Trematosphaeriaceae</taxon>
        <taxon>Trematosphaeria</taxon>
    </lineage>
</organism>
<dbReference type="OrthoDB" id="194358at2759"/>
<sequence>NFQHNPLDHGKDSIRLIEILPDLSASGGIQCSLKHADVSSEYTCLSYVWGSSSQTRSITVNGRDFQVHLNLWDFLGVARTKYHSKPLWIDAISIDQSNTAERNHQVQLMGQIFGSAGEVIAWLGNEPDIAEFLAQVHENPSQVYDYFYEKFCNAQYWTRAWITQEVALARHVAFWSRQIELNIAQLSSYQVNRLNPASSGVPVSNTLQAQKLKGEDLVRLLDLFCDKECKIKRDRIFSLLALCGRGSELKVDYGAPDDQVLLQALR</sequence>
<accession>A0A6A6I043</accession>
<dbReference type="InterPro" id="IPR010730">
    <property type="entry name" value="HET"/>
</dbReference>
<evidence type="ECO:0000313" key="2">
    <source>
        <dbReference type="EMBL" id="KAF2243864.1"/>
    </source>
</evidence>
<feature type="domain" description="Heterokaryon incompatibility" evidence="1">
    <location>
        <begin position="42"/>
        <end position="165"/>
    </location>
</feature>
<evidence type="ECO:0000313" key="3">
    <source>
        <dbReference type="Proteomes" id="UP000800094"/>
    </source>
</evidence>
<dbReference type="PANTHER" id="PTHR24148:SF73">
    <property type="entry name" value="HET DOMAIN PROTEIN (AFU_ORTHOLOGUE AFUA_8G01020)"/>
    <property type="match status" value="1"/>
</dbReference>
<proteinExistence type="predicted"/>
<dbReference type="Proteomes" id="UP000800094">
    <property type="component" value="Unassembled WGS sequence"/>
</dbReference>
<dbReference type="AlphaFoldDB" id="A0A6A6I043"/>
<keyword evidence="3" id="KW-1185">Reference proteome</keyword>
<gene>
    <name evidence="2" type="ORF">BU26DRAFT_397373</name>
</gene>
<protein>
    <submittedName>
        <fullName evidence="2">HET-domain-containing protein</fullName>
    </submittedName>
</protein>
<dbReference type="Pfam" id="PF06985">
    <property type="entry name" value="HET"/>
    <property type="match status" value="1"/>
</dbReference>
<dbReference type="InterPro" id="IPR052895">
    <property type="entry name" value="HetReg/Transcr_Mod"/>
</dbReference>
<reference evidence="2" key="1">
    <citation type="journal article" date="2020" name="Stud. Mycol.">
        <title>101 Dothideomycetes genomes: a test case for predicting lifestyles and emergence of pathogens.</title>
        <authorList>
            <person name="Haridas S."/>
            <person name="Albert R."/>
            <person name="Binder M."/>
            <person name="Bloem J."/>
            <person name="Labutti K."/>
            <person name="Salamov A."/>
            <person name="Andreopoulos B."/>
            <person name="Baker S."/>
            <person name="Barry K."/>
            <person name="Bills G."/>
            <person name="Bluhm B."/>
            <person name="Cannon C."/>
            <person name="Castanera R."/>
            <person name="Culley D."/>
            <person name="Daum C."/>
            <person name="Ezra D."/>
            <person name="Gonzalez J."/>
            <person name="Henrissat B."/>
            <person name="Kuo A."/>
            <person name="Liang C."/>
            <person name="Lipzen A."/>
            <person name="Lutzoni F."/>
            <person name="Magnuson J."/>
            <person name="Mondo S."/>
            <person name="Nolan M."/>
            <person name="Ohm R."/>
            <person name="Pangilinan J."/>
            <person name="Park H.-J."/>
            <person name="Ramirez L."/>
            <person name="Alfaro M."/>
            <person name="Sun H."/>
            <person name="Tritt A."/>
            <person name="Yoshinaga Y."/>
            <person name="Zwiers L.-H."/>
            <person name="Turgeon B."/>
            <person name="Goodwin S."/>
            <person name="Spatafora J."/>
            <person name="Crous P."/>
            <person name="Grigoriev I."/>
        </authorList>
    </citation>
    <scope>NUCLEOTIDE SEQUENCE</scope>
    <source>
        <strain evidence="2">CBS 122368</strain>
    </source>
</reference>
<dbReference type="RefSeq" id="XP_033678868.1">
    <property type="nucleotide sequence ID" value="XM_033822756.1"/>
</dbReference>
<dbReference type="PANTHER" id="PTHR24148">
    <property type="entry name" value="ANKYRIN REPEAT DOMAIN-CONTAINING PROTEIN 39 HOMOLOG-RELATED"/>
    <property type="match status" value="1"/>
</dbReference>
<evidence type="ECO:0000259" key="1">
    <source>
        <dbReference type="Pfam" id="PF06985"/>
    </source>
</evidence>
<feature type="non-terminal residue" evidence="2">
    <location>
        <position position="1"/>
    </location>
</feature>
<dbReference type="GeneID" id="54576086"/>
<feature type="non-terminal residue" evidence="2">
    <location>
        <position position="266"/>
    </location>
</feature>
<name>A0A6A6I043_9PLEO</name>
<dbReference type="EMBL" id="ML987204">
    <property type="protein sequence ID" value="KAF2243864.1"/>
    <property type="molecule type" value="Genomic_DNA"/>
</dbReference>